<dbReference type="AlphaFoldDB" id="A0A103Y668"/>
<gene>
    <name evidence="2" type="ORF">Ccrd_018466</name>
</gene>
<evidence type="ECO:0000313" key="3">
    <source>
        <dbReference type="Proteomes" id="UP000243975"/>
    </source>
</evidence>
<dbReference type="InterPro" id="IPR036188">
    <property type="entry name" value="FAD/NAD-bd_sf"/>
</dbReference>
<keyword evidence="3" id="KW-1185">Reference proteome</keyword>
<proteinExistence type="predicted"/>
<dbReference type="Gramene" id="KVI03237">
    <property type="protein sequence ID" value="KVI03237"/>
    <property type="gene ID" value="Ccrd_018466"/>
</dbReference>
<dbReference type="SUPFAM" id="SSF51971">
    <property type="entry name" value="Nucleotide-binding domain"/>
    <property type="match status" value="1"/>
</dbReference>
<dbReference type="Gene3D" id="3.50.50.60">
    <property type="entry name" value="FAD/NAD(P)-binding domain"/>
    <property type="match status" value="1"/>
</dbReference>
<protein>
    <submittedName>
        <fullName evidence="2">FAD dependent oxidoreductase</fullName>
    </submittedName>
</protein>
<evidence type="ECO:0000259" key="1">
    <source>
        <dbReference type="Pfam" id="PF01266"/>
    </source>
</evidence>
<evidence type="ECO:0000313" key="2">
    <source>
        <dbReference type="EMBL" id="KVI03237.1"/>
    </source>
</evidence>
<feature type="domain" description="FAD dependent oxidoreductase" evidence="1">
    <location>
        <begin position="61"/>
        <end position="93"/>
    </location>
</feature>
<dbReference type="PRINTS" id="PR00419">
    <property type="entry name" value="ADXRDTASE"/>
</dbReference>
<sequence>MITFAFKKICYEESVKRCYLISTYCRHDDSDSDSSSISVIDIFGEINYCPSVQMTTVAARDFAVIGAGAAGLAAALHLRREGHSVVVFERESLG</sequence>
<dbReference type="EMBL" id="LEKV01002401">
    <property type="protein sequence ID" value="KVI03237.1"/>
    <property type="molecule type" value="Genomic_DNA"/>
</dbReference>
<reference evidence="2 3" key="1">
    <citation type="journal article" date="2016" name="Sci. Rep.">
        <title>The genome sequence of the outbreeding globe artichoke constructed de novo incorporating a phase-aware low-pass sequencing strategy of F1 progeny.</title>
        <authorList>
            <person name="Scaglione D."/>
            <person name="Reyes-Chin-Wo S."/>
            <person name="Acquadro A."/>
            <person name="Froenicke L."/>
            <person name="Portis E."/>
            <person name="Beitel C."/>
            <person name="Tirone M."/>
            <person name="Mauro R."/>
            <person name="Lo Monaco A."/>
            <person name="Mauromicale G."/>
            <person name="Faccioli P."/>
            <person name="Cattivelli L."/>
            <person name="Rieseberg L."/>
            <person name="Michelmore R."/>
            <person name="Lanteri S."/>
        </authorList>
    </citation>
    <scope>NUCLEOTIDE SEQUENCE [LARGE SCALE GENOMIC DNA]</scope>
    <source>
        <strain evidence="2">2C</strain>
    </source>
</reference>
<dbReference type="InterPro" id="IPR006076">
    <property type="entry name" value="FAD-dep_OxRdtase"/>
</dbReference>
<name>A0A103Y668_CYNCS</name>
<comment type="caution">
    <text evidence="2">The sequence shown here is derived from an EMBL/GenBank/DDBJ whole genome shotgun (WGS) entry which is preliminary data.</text>
</comment>
<dbReference type="Proteomes" id="UP000243975">
    <property type="component" value="Unassembled WGS sequence"/>
</dbReference>
<dbReference type="Pfam" id="PF01266">
    <property type="entry name" value="DAO"/>
    <property type="match status" value="1"/>
</dbReference>
<accession>A0A103Y668</accession>
<organism evidence="2 3">
    <name type="scientific">Cynara cardunculus var. scolymus</name>
    <name type="common">Globe artichoke</name>
    <name type="synonym">Cynara scolymus</name>
    <dbReference type="NCBI Taxonomy" id="59895"/>
    <lineage>
        <taxon>Eukaryota</taxon>
        <taxon>Viridiplantae</taxon>
        <taxon>Streptophyta</taxon>
        <taxon>Embryophyta</taxon>
        <taxon>Tracheophyta</taxon>
        <taxon>Spermatophyta</taxon>
        <taxon>Magnoliopsida</taxon>
        <taxon>eudicotyledons</taxon>
        <taxon>Gunneridae</taxon>
        <taxon>Pentapetalae</taxon>
        <taxon>asterids</taxon>
        <taxon>campanulids</taxon>
        <taxon>Asterales</taxon>
        <taxon>Asteraceae</taxon>
        <taxon>Carduoideae</taxon>
        <taxon>Cardueae</taxon>
        <taxon>Carduinae</taxon>
        <taxon>Cynara</taxon>
    </lineage>
</organism>